<keyword evidence="5" id="KW-1133">Transmembrane helix</keyword>
<dbReference type="AlphaFoldDB" id="A0AAW8JJ01"/>
<feature type="domain" description="OmpA-like" evidence="6">
    <location>
        <begin position="371"/>
        <end position="486"/>
    </location>
</feature>
<dbReference type="SUPFAM" id="SSF103088">
    <property type="entry name" value="OmpA-like"/>
    <property type="match status" value="1"/>
</dbReference>
<feature type="transmembrane region" description="Helical" evidence="5">
    <location>
        <begin position="178"/>
        <end position="196"/>
    </location>
</feature>
<comment type="caution">
    <text evidence="7">The sequence shown here is derived from an EMBL/GenBank/DDBJ whole genome shotgun (WGS) entry which is preliminary data.</text>
</comment>
<evidence type="ECO:0000256" key="4">
    <source>
        <dbReference type="PROSITE-ProRule" id="PRU00473"/>
    </source>
</evidence>
<dbReference type="PRINTS" id="PR01021">
    <property type="entry name" value="OMPADOMAIN"/>
</dbReference>
<dbReference type="Proteomes" id="UP001243195">
    <property type="component" value="Unassembled WGS sequence"/>
</dbReference>
<dbReference type="InterPro" id="IPR006665">
    <property type="entry name" value="OmpA-like"/>
</dbReference>
<name>A0AAW8JJ01_9GAMM</name>
<dbReference type="EMBL" id="JAVIDA010000021">
    <property type="protein sequence ID" value="MDQ9072494.1"/>
    <property type="molecule type" value="Genomic_DNA"/>
</dbReference>
<dbReference type="PANTHER" id="PTHR30329:SF21">
    <property type="entry name" value="LIPOPROTEIN YIAD-RELATED"/>
    <property type="match status" value="1"/>
</dbReference>
<gene>
    <name evidence="7" type="ORF">RFH51_13620</name>
</gene>
<dbReference type="PROSITE" id="PS51123">
    <property type="entry name" value="OMPA_2"/>
    <property type="match status" value="1"/>
</dbReference>
<dbReference type="RefSeq" id="WP_308956293.1">
    <property type="nucleotide sequence ID" value="NZ_JAVICY010000014.1"/>
</dbReference>
<dbReference type="InterPro" id="IPR050330">
    <property type="entry name" value="Bact_OuterMem_StrucFunc"/>
</dbReference>
<dbReference type="Gene3D" id="3.30.1330.60">
    <property type="entry name" value="OmpA-like domain"/>
    <property type="match status" value="1"/>
</dbReference>
<dbReference type="GO" id="GO:0009279">
    <property type="term" value="C:cell outer membrane"/>
    <property type="evidence" value="ECO:0007669"/>
    <property type="project" value="UniProtKB-SubCell"/>
</dbReference>
<sequence length="486" mass="50980">MNIIELLKDKVTPHILQGDNQFQDEKIGALSAFYPVLLTFFKSKPELISLLQQNLNPRLGDLFGNQEVVSKFLGLIGGQAPSNEIENTLNHSIAPALKLLGDQADSDDKHGIFQLIQAQWGNIQAALPAWATAFFAAIGLNVGPSQSFTTHTTGAATTASTVQSAPLQSTNEPKKSNWLLPIIGLIILAALAAFFFKQCSKKPTDDAVDAVPVSSAATTAQAAELHLATGSDGNITSCQVSTGSQSFIDQLKAKVKSVFGADNCDATADSQYASDFTDQNAIDQVLAKIKGIPNVSLAWIGNQLTIQAPDAAQAQKLADEIKGLVPNLQVTASQSADAVSAPASSADAANSGNTQADAALSNIQGDNVKIDDIASALNLQVINFATGSANIPAENKAILDKAAALMTKLPDAKLLVKGFTDNVGNAASNKTLSEKRAKAVADYLISKGVGKAQLTAQGFGQENPIADNSTSEGKLKNRRIEFEVSK</sequence>
<organism evidence="7 8">
    <name type="scientific">Acinetobacter gerneri</name>
    <dbReference type="NCBI Taxonomy" id="202952"/>
    <lineage>
        <taxon>Bacteria</taxon>
        <taxon>Pseudomonadati</taxon>
        <taxon>Pseudomonadota</taxon>
        <taxon>Gammaproteobacteria</taxon>
        <taxon>Moraxellales</taxon>
        <taxon>Moraxellaceae</taxon>
        <taxon>Acinetobacter</taxon>
    </lineage>
</organism>
<evidence type="ECO:0000256" key="3">
    <source>
        <dbReference type="ARBA" id="ARBA00023237"/>
    </source>
</evidence>
<dbReference type="InterPro" id="IPR036737">
    <property type="entry name" value="OmpA-like_sf"/>
</dbReference>
<evidence type="ECO:0000256" key="2">
    <source>
        <dbReference type="ARBA" id="ARBA00023136"/>
    </source>
</evidence>
<evidence type="ECO:0000259" key="6">
    <source>
        <dbReference type="PROSITE" id="PS51123"/>
    </source>
</evidence>
<dbReference type="Pfam" id="PF00691">
    <property type="entry name" value="OmpA"/>
    <property type="match status" value="1"/>
</dbReference>
<keyword evidence="3" id="KW-0998">Cell outer membrane</keyword>
<evidence type="ECO:0000313" key="8">
    <source>
        <dbReference type="Proteomes" id="UP001243195"/>
    </source>
</evidence>
<comment type="subcellular location">
    <subcellularLocation>
        <location evidence="1">Cell outer membrane</location>
    </subcellularLocation>
</comment>
<dbReference type="PANTHER" id="PTHR30329">
    <property type="entry name" value="STATOR ELEMENT OF FLAGELLAR MOTOR COMPLEX"/>
    <property type="match status" value="1"/>
</dbReference>
<protein>
    <submittedName>
        <fullName evidence="7">OmpA family protein</fullName>
    </submittedName>
</protein>
<dbReference type="CDD" id="cd07185">
    <property type="entry name" value="OmpA_C-like"/>
    <property type="match status" value="1"/>
</dbReference>
<accession>A0AAW8JJ01</accession>
<reference evidence="7" key="1">
    <citation type="submission" date="2023-08" db="EMBL/GenBank/DDBJ databases">
        <title>Emergence of clinically-relevant ST2 carbapenem-resistant Acinetobacter baumannii strains in hospital sewages in Zhejiang, East of China.</title>
        <authorList>
            <person name="Kaichao C."/>
            <person name="Zhang R."/>
        </authorList>
    </citation>
    <scope>NUCLEOTIDE SEQUENCE</scope>
    <source>
        <strain evidence="7">M-SY-60</strain>
    </source>
</reference>
<keyword evidence="2 4" id="KW-0472">Membrane</keyword>
<dbReference type="InterPro" id="IPR006664">
    <property type="entry name" value="OMP_bac"/>
</dbReference>
<proteinExistence type="predicted"/>
<keyword evidence="5" id="KW-0812">Transmembrane</keyword>
<evidence type="ECO:0000256" key="5">
    <source>
        <dbReference type="SAM" id="Phobius"/>
    </source>
</evidence>
<evidence type="ECO:0000256" key="1">
    <source>
        <dbReference type="ARBA" id="ARBA00004442"/>
    </source>
</evidence>
<evidence type="ECO:0000313" key="7">
    <source>
        <dbReference type="EMBL" id="MDQ9072494.1"/>
    </source>
</evidence>